<evidence type="ECO:0000256" key="9">
    <source>
        <dbReference type="ARBA" id="ARBA00023033"/>
    </source>
</evidence>
<dbReference type="Pfam" id="PF00067">
    <property type="entry name" value="p450"/>
    <property type="match status" value="1"/>
</dbReference>
<comment type="subcellular location">
    <subcellularLocation>
        <location evidence="1">Membrane</location>
        <topology evidence="1">Single-pass membrane protein</topology>
    </subcellularLocation>
</comment>
<dbReference type="InterPro" id="IPR002401">
    <property type="entry name" value="Cyt_P450_E_grp-I"/>
</dbReference>
<protein>
    <recommendedName>
        <fullName evidence="15">Cytochrome P450</fullName>
    </recommendedName>
</protein>
<dbReference type="PRINTS" id="PR00385">
    <property type="entry name" value="P450"/>
</dbReference>
<sequence length="526" mass="59630">MVLQFDPRYLTSIALVGFVGLLVVLYNNLVVKPKRIRSKLSNQGINGPTPTFLLGNIREIMNACQLIITTTSKSPSSVVEVPHVHDTCPLTFPYLNIWKQKYGQMFLFSIGNNQILYVDKPEVVRDIVTCTSMDLGKPTYTNRELRPLLGRGILSSNGTTWAGQRKILAPEFYMEKVKEMMSIMGEYATSLLNQWNSIIEAQNGNADIKVDDYLVKFSGDVISRACFGRDYFKGQEIFSKLIALQEILSKNSLSVMIPGMRCLPTKDNREAKALEKELKNYILQLVKQREESPHHHNRDLLQMLLESTKNSDLTQHAIQTFIADNCKNIYFAGYETTAISMAWCLMLLASNQEWQDRVRTEALEICNGRIPDYHMLTKMKQLTMVIHETLRLYPPAPLIAKEALKEMKLGNINVPKGVTIWAMTLTSHTDPELWGSDAYKFKPERFVNGVSGACKLPHMYMPFGFGLRSCLGRDLAMTEFKMLLSLILCNFSFTLSSNYVHSPALKLLMVPKHGVHLLVKKLSTTP</sequence>
<reference evidence="13 14" key="1">
    <citation type="journal article" date="2023" name="Plants (Basel)">
        <title>Bridging the Gap: Combining Genomics and Transcriptomics Approaches to Understand Stylosanthes scabra, an Orphan Legume from the Brazilian Caatinga.</title>
        <authorList>
            <person name="Ferreira-Neto J.R.C."/>
            <person name="da Silva M.D."/>
            <person name="Binneck E."/>
            <person name="de Melo N.F."/>
            <person name="da Silva R.H."/>
            <person name="de Melo A.L.T.M."/>
            <person name="Pandolfi V."/>
            <person name="Bustamante F.O."/>
            <person name="Brasileiro-Vidal A.C."/>
            <person name="Benko-Iseppon A.M."/>
        </authorList>
    </citation>
    <scope>NUCLEOTIDE SEQUENCE [LARGE SCALE GENOMIC DNA]</scope>
    <source>
        <tissue evidence="13">Leaves</tissue>
    </source>
</reference>
<evidence type="ECO:0000256" key="2">
    <source>
        <dbReference type="ARBA" id="ARBA00010617"/>
    </source>
</evidence>
<dbReference type="InterPro" id="IPR001128">
    <property type="entry name" value="Cyt_P450"/>
</dbReference>
<evidence type="ECO:0000313" key="14">
    <source>
        <dbReference type="Proteomes" id="UP001341840"/>
    </source>
</evidence>
<name>A0ABU6WM97_9FABA</name>
<keyword evidence="4 12" id="KW-0812">Transmembrane</keyword>
<evidence type="ECO:0000256" key="7">
    <source>
        <dbReference type="ARBA" id="ARBA00023002"/>
    </source>
</evidence>
<keyword evidence="14" id="KW-1185">Reference proteome</keyword>
<organism evidence="13 14">
    <name type="scientific">Stylosanthes scabra</name>
    <dbReference type="NCBI Taxonomy" id="79078"/>
    <lineage>
        <taxon>Eukaryota</taxon>
        <taxon>Viridiplantae</taxon>
        <taxon>Streptophyta</taxon>
        <taxon>Embryophyta</taxon>
        <taxon>Tracheophyta</taxon>
        <taxon>Spermatophyta</taxon>
        <taxon>Magnoliopsida</taxon>
        <taxon>eudicotyledons</taxon>
        <taxon>Gunneridae</taxon>
        <taxon>Pentapetalae</taxon>
        <taxon>rosids</taxon>
        <taxon>fabids</taxon>
        <taxon>Fabales</taxon>
        <taxon>Fabaceae</taxon>
        <taxon>Papilionoideae</taxon>
        <taxon>50 kb inversion clade</taxon>
        <taxon>dalbergioids sensu lato</taxon>
        <taxon>Dalbergieae</taxon>
        <taxon>Pterocarpus clade</taxon>
        <taxon>Stylosanthes</taxon>
    </lineage>
</organism>
<evidence type="ECO:0000256" key="5">
    <source>
        <dbReference type="ARBA" id="ARBA00022723"/>
    </source>
</evidence>
<dbReference type="EMBL" id="JASCZI010181701">
    <property type="protein sequence ID" value="MED6185408.1"/>
    <property type="molecule type" value="Genomic_DNA"/>
</dbReference>
<evidence type="ECO:0000256" key="3">
    <source>
        <dbReference type="ARBA" id="ARBA00022617"/>
    </source>
</evidence>
<comment type="similarity">
    <text evidence="2 11">Belongs to the cytochrome P450 family.</text>
</comment>
<keyword evidence="9 11" id="KW-0503">Monooxygenase</keyword>
<evidence type="ECO:0000256" key="11">
    <source>
        <dbReference type="RuleBase" id="RU000461"/>
    </source>
</evidence>
<dbReference type="PROSITE" id="PS00086">
    <property type="entry name" value="CYTOCHROME_P450"/>
    <property type="match status" value="1"/>
</dbReference>
<gene>
    <name evidence="13" type="ORF">PIB30_056826</name>
</gene>
<dbReference type="InterPro" id="IPR036396">
    <property type="entry name" value="Cyt_P450_sf"/>
</dbReference>
<keyword evidence="7 11" id="KW-0560">Oxidoreductase</keyword>
<evidence type="ECO:0000256" key="1">
    <source>
        <dbReference type="ARBA" id="ARBA00004167"/>
    </source>
</evidence>
<feature type="transmembrane region" description="Helical" evidence="12">
    <location>
        <begin position="12"/>
        <end position="31"/>
    </location>
</feature>
<evidence type="ECO:0000256" key="4">
    <source>
        <dbReference type="ARBA" id="ARBA00022692"/>
    </source>
</evidence>
<keyword evidence="8 11" id="KW-0408">Iron</keyword>
<dbReference type="SUPFAM" id="SSF48264">
    <property type="entry name" value="Cytochrome P450"/>
    <property type="match status" value="1"/>
</dbReference>
<evidence type="ECO:0000256" key="10">
    <source>
        <dbReference type="ARBA" id="ARBA00023136"/>
    </source>
</evidence>
<keyword evidence="6 12" id="KW-1133">Transmembrane helix</keyword>
<evidence type="ECO:0000256" key="6">
    <source>
        <dbReference type="ARBA" id="ARBA00022989"/>
    </source>
</evidence>
<dbReference type="PRINTS" id="PR00463">
    <property type="entry name" value="EP450I"/>
</dbReference>
<proteinExistence type="inferred from homology"/>
<dbReference type="InterPro" id="IPR050665">
    <property type="entry name" value="Cytochrome_P450_Monooxygen"/>
</dbReference>
<comment type="caution">
    <text evidence="13">The sequence shown here is derived from an EMBL/GenBank/DDBJ whole genome shotgun (WGS) entry which is preliminary data.</text>
</comment>
<evidence type="ECO:0008006" key="15">
    <source>
        <dbReference type="Google" id="ProtNLM"/>
    </source>
</evidence>
<accession>A0ABU6WM97</accession>
<dbReference type="InterPro" id="IPR017972">
    <property type="entry name" value="Cyt_P450_CS"/>
</dbReference>
<evidence type="ECO:0000256" key="8">
    <source>
        <dbReference type="ARBA" id="ARBA00023004"/>
    </source>
</evidence>
<dbReference type="Proteomes" id="UP001341840">
    <property type="component" value="Unassembled WGS sequence"/>
</dbReference>
<dbReference type="PANTHER" id="PTHR24282:SF196">
    <property type="entry name" value="CYTOCHROME P450 714C2"/>
    <property type="match status" value="1"/>
</dbReference>
<keyword evidence="3 11" id="KW-0349">Heme</keyword>
<dbReference type="Gene3D" id="1.10.630.10">
    <property type="entry name" value="Cytochrome P450"/>
    <property type="match status" value="1"/>
</dbReference>
<keyword evidence="5 11" id="KW-0479">Metal-binding</keyword>
<keyword evidence="10 12" id="KW-0472">Membrane</keyword>
<dbReference type="PANTHER" id="PTHR24282">
    <property type="entry name" value="CYTOCHROME P450 FAMILY MEMBER"/>
    <property type="match status" value="1"/>
</dbReference>
<evidence type="ECO:0000256" key="12">
    <source>
        <dbReference type="SAM" id="Phobius"/>
    </source>
</evidence>
<evidence type="ECO:0000313" key="13">
    <source>
        <dbReference type="EMBL" id="MED6185408.1"/>
    </source>
</evidence>